<protein>
    <submittedName>
        <fullName evidence="1">Uncharacterized protein</fullName>
    </submittedName>
</protein>
<dbReference type="Proteomes" id="UP000604046">
    <property type="component" value="Unassembled WGS sequence"/>
</dbReference>
<proteinExistence type="predicted"/>
<reference evidence="1" key="1">
    <citation type="submission" date="2021-02" db="EMBL/GenBank/DDBJ databases">
        <authorList>
            <person name="Dougan E. K."/>
            <person name="Rhodes N."/>
            <person name="Thang M."/>
            <person name="Chan C."/>
        </authorList>
    </citation>
    <scope>NUCLEOTIDE SEQUENCE</scope>
</reference>
<organism evidence="1 2">
    <name type="scientific">Symbiodinium natans</name>
    <dbReference type="NCBI Taxonomy" id="878477"/>
    <lineage>
        <taxon>Eukaryota</taxon>
        <taxon>Sar</taxon>
        <taxon>Alveolata</taxon>
        <taxon>Dinophyceae</taxon>
        <taxon>Suessiales</taxon>
        <taxon>Symbiodiniaceae</taxon>
        <taxon>Symbiodinium</taxon>
    </lineage>
</organism>
<comment type="caution">
    <text evidence="1">The sequence shown here is derived from an EMBL/GenBank/DDBJ whole genome shotgun (WGS) entry which is preliminary data.</text>
</comment>
<name>A0A812RLD3_9DINO</name>
<evidence type="ECO:0000313" key="1">
    <source>
        <dbReference type="EMBL" id="CAE7444397.1"/>
    </source>
</evidence>
<dbReference type="AlphaFoldDB" id="A0A812RLD3"/>
<sequence length="111" mass="11928">MLRVTSSASSLRILGACRSLDRTSSVNGLKPAVLQTMRCNCRGLLCLGLLACLILRWQPSFSSGASAKSPDLQQVHRNLEALAKTLGTPRRQARVRVSLLLPSHTASCGAR</sequence>
<keyword evidence="2" id="KW-1185">Reference proteome</keyword>
<gene>
    <name evidence="1" type="ORF">SNAT2548_LOCUS24181</name>
</gene>
<dbReference type="EMBL" id="CAJNDS010002349">
    <property type="protein sequence ID" value="CAE7444397.1"/>
    <property type="molecule type" value="Genomic_DNA"/>
</dbReference>
<accession>A0A812RLD3</accession>
<evidence type="ECO:0000313" key="2">
    <source>
        <dbReference type="Proteomes" id="UP000604046"/>
    </source>
</evidence>